<dbReference type="VEuPathDB" id="VectorBase:HLOH_043749"/>
<organism evidence="2 3">
    <name type="scientific">Haemaphysalis longicornis</name>
    <name type="common">Bush tick</name>
    <dbReference type="NCBI Taxonomy" id="44386"/>
    <lineage>
        <taxon>Eukaryota</taxon>
        <taxon>Metazoa</taxon>
        <taxon>Ecdysozoa</taxon>
        <taxon>Arthropoda</taxon>
        <taxon>Chelicerata</taxon>
        <taxon>Arachnida</taxon>
        <taxon>Acari</taxon>
        <taxon>Parasitiformes</taxon>
        <taxon>Ixodida</taxon>
        <taxon>Ixodoidea</taxon>
        <taxon>Ixodidae</taxon>
        <taxon>Haemaphysalinae</taxon>
        <taxon>Haemaphysalis</taxon>
    </lineage>
</organism>
<accession>A0A9J6FDM8</accession>
<feature type="region of interest" description="Disordered" evidence="1">
    <location>
        <begin position="58"/>
        <end position="126"/>
    </location>
</feature>
<evidence type="ECO:0000313" key="3">
    <source>
        <dbReference type="Proteomes" id="UP000821853"/>
    </source>
</evidence>
<reference evidence="2 3" key="1">
    <citation type="journal article" date="2020" name="Cell">
        <title>Large-Scale Comparative Analyses of Tick Genomes Elucidate Their Genetic Diversity and Vector Capacities.</title>
        <authorList>
            <consortium name="Tick Genome and Microbiome Consortium (TIGMIC)"/>
            <person name="Jia N."/>
            <person name="Wang J."/>
            <person name="Shi W."/>
            <person name="Du L."/>
            <person name="Sun Y."/>
            <person name="Zhan W."/>
            <person name="Jiang J.F."/>
            <person name="Wang Q."/>
            <person name="Zhang B."/>
            <person name="Ji P."/>
            <person name="Bell-Sakyi L."/>
            <person name="Cui X.M."/>
            <person name="Yuan T.T."/>
            <person name="Jiang B.G."/>
            <person name="Yang W.F."/>
            <person name="Lam T.T."/>
            <person name="Chang Q.C."/>
            <person name="Ding S.J."/>
            <person name="Wang X.J."/>
            <person name="Zhu J.G."/>
            <person name="Ruan X.D."/>
            <person name="Zhao L."/>
            <person name="Wei J.T."/>
            <person name="Ye R.Z."/>
            <person name="Que T.C."/>
            <person name="Du C.H."/>
            <person name="Zhou Y.H."/>
            <person name="Cheng J.X."/>
            <person name="Dai P.F."/>
            <person name="Guo W.B."/>
            <person name="Han X.H."/>
            <person name="Huang E.J."/>
            <person name="Li L.F."/>
            <person name="Wei W."/>
            <person name="Gao Y.C."/>
            <person name="Liu J.Z."/>
            <person name="Shao H.Z."/>
            <person name="Wang X."/>
            <person name="Wang C.C."/>
            <person name="Yang T.C."/>
            <person name="Huo Q.B."/>
            <person name="Li W."/>
            <person name="Chen H.Y."/>
            <person name="Chen S.E."/>
            <person name="Zhou L.G."/>
            <person name="Ni X.B."/>
            <person name="Tian J.H."/>
            <person name="Sheng Y."/>
            <person name="Liu T."/>
            <person name="Pan Y.S."/>
            <person name="Xia L.Y."/>
            <person name="Li J."/>
            <person name="Zhao F."/>
            <person name="Cao W.C."/>
        </authorList>
    </citation>
    <scope>NUCLEOTIDE SEQUENCE [LARGE SCALE GENOMIC DNA]</scope>
    <source>
        <strain evidence="2">HaeL-2018</strain>
    </source>
</reference>
<gene>
    <name evidence="2" type="ORF">HPB48_003590</name>
</gene>
<evidence type="ECO:0000313" key="2">
    <source>
        <dbReference type="EMBL" id="KAH9360911.1"/>
    </source>
</evidence>
<dbReference type="EMBL" id="JABSTR010000001">
    <property type="protein sequence ID" value="KAH9360911.1"/>
    <property type="molecule type" value="Genomic_DNA"/>
</dbReference>
<dbReference type="AlphaFoldDB" id="A0A9J6FDM8"/>
<comment type="caution">
    <text evidence="2">The sequence shown here is derived from an EMBL/GenBank/DDBJ whole genome shotgun (WGS) entry which is preliminary data.</text>
</comment>
<dbReference type="Proteomes" id="UP000821853">
    <property type="component" value="Chromosome 1"/>
</dbReference>
<evidence type="ECO:0000256" key="1">
    <source>
        <dbReference type="SAM" id="MobiDB-lite"/>
    </source>
</evidence>
<proteinExistence type="predicted"/>
<feature type="compositionally biased region" description="Polar residues" evidence="1">
    <location>
        <begin position="1"/>
        <end position="14"/>
    </location>
</feature>
<sequence>MEGSWNGTGSNVNATCAAPGPHPAGLRRSSDRLQVGATLDPGVGRACHARTIHHGPVCGVRGREGDHDPHDVGVQRRGSGNEHTTAPSRACGARDGQGRTESRRAVCAGGDHTPAVAAGTPLLARE</sequence>
<feature type="region of interest" description="Disordered" evidence="1">
    <location>
        <begin position="1"/>
        <end position="30"/>
    </location>
</feature>
<name>A0A9J6FDM8_HAELO</name>
<protein>
    <submittedName>
        <fullName evidence="2">Uncharacterized protein</fullName>
    </submittedName>
</protein>
<feature type="compositionally biased region" description="Basic and acidic residues" evidence="1">
    <location>
        <begin position="61"/>
        <end position="74"/>
    </location>
</feature>
<keyword evidence="3" id="KW-1185">Reference proteome</keyword>